<keyword evidence="4" id="KW-1185">Reference proteome</keyword>
<feature type="domain" description="Fibronectin type-III" evidence="2">
    <location>
        <begin position="110"/>
        <end position="199"/>
    </location>
</feature>
<name>A0A4R6YGR9_9GAMM</name>
<dbReference type="PROSITE" id="PS50853">
    <property type="entry name" value="FN3"/>
    <property type="match status" value="1"/>
</dbReference>
<accession>A0A4R6YGR9</accession>
<dbReference type="CDD" id="cd00063">
    <property type="entry name" value="FN3"/>
    <property type="match status" value="1"/>
</dbReference>
<dbReference type="InterPro" id="IPR050964">
    <property type="entry name" value="Striated_Muscle_Regulatory"/>
</dbReference>
<dbReference type="PANTHER" id="PTHR13817:SF73">
    <property type="entry name" value="FIBRONECTIN TYPE-III DOMAIN-CONTAINING PROTEIN"/>
    <property type="match status" value="1"/>
</dbReference>
<evidence type="ECO:0000256" key="1">
    <source>
        <dbReference type="ARBA" id="ARBA00022737"/>
    </source>
</evidence>
<dbReference type="SMART" id="SM00060">
    <property type="entry name" value="FN3"/>
    <property type="match status" value="2"/>
</dbReference>
<dbReference type="SUPFAM" id="SSF49265">
    <property type="entry name" value="Fibronectin type III"/>
    <property type="match status" value="1"/>
</dbReference>
<evidence type="ECO:0000313" key="3">
    <source>
        <dbReference type="EMBL" id="TDR35820.1"/>
    </source>
</evidence>
<dbReference type="InterPro" id="IPR003961">
    <property type="entry name" value="FN3_dom"/>
</dbReference>
<protein>
    <recommendedName>
        <fullName evidence="2">Fibronectin type-III domain-containing protein</fullName>
    </recommendedName>
</protein>
<dbReference type="AlphaFoldDB" id="A0A4R6YGR9"/>
<evidence type="ECO:0000259" key="2">
    <source>
        <dbReference type="PROSITE" id="PS50853"/>
    </source>
</evidence>
<keyword evidence="1" id="KW-0677">Repeat</keyword>
<dbReference type="InterPro" id="IPR036116">
    <property type="entry name" value="FN3_sf"/>
</dbReference>
<dbReference type="Gene3D" id="2.60.40.10">
    <property type="entry name" value="Immunoglobulins"/>
    <property type="match status" value="2"/>
</dbReference>
<organism evidence="3 4">
    <name type="scientific">Tahibacter aquaticus</name>
    <dbReference type="NCBI Taxonomy" id="520092"/>
    <lineage>
        <taxon>Bacteria</taxon>
        <taxon>Pseudomonadati</taxon>
        <taxon>Pseudomonadota</taxon>
        <taxon>Gammaproteobacteria</taxon>
        <taxon>Lysobacterales</taxon>
        <taxon>Rhodanobacteraceae</taxon>
        <taxon>Tahibacter</taxon>
    </lineage>
</organism>
<dbReference type="Proteomes" id="UP000295293">
    <property type="component" value="Unassembled WGS sequence"/>
</dbReference>
<sequence length="334" mass="31782">MAGLRCAGAGLPVPVTATPATVPGAPTALTAQRANAAVTLNFAPPASNGGDAIVSYTGYCGAASASAAAPPLLVSGLSNGVAVTCAVVATNSIGPGAASAATASVTPATLPDAPQLIAAAPVAGSAQLVFSAPAHNGGAPVTGYGASCTPGPLTAGGSNSPLLVSGLVDGTTYTCAVHAINDVGAGSASNSLNLTPRALVDLSIANSNGASHVQGGRPTSYLVDVVNHSSSVVNAARVVNTPVASLSEVSWICSAQGGGVCPPGGSGGIDVLVDLPANAAVSFLISGTVAALPEQGLSNTATVTAPGNVIDSNPANNTATDGPDAVVLFRSGFD</sequence>
<dbReference type="InterPro" id="IPR013783">
    <property type="entry name" value="Ig-like_fold"/>
</dbReference>
<dbReference type="Pfam" id="PF01345">
    <property type="entry name" value="DUF11"/>
    <property type="match status" value="1"/>
</dbReference>
<dbReference type="PANTHER" id="PTHR13817">
    <property type="entry name" value="TITIN"/>
    <property type="match status" value="1"/>
</dbReference>
<comment type="caution">
    <text evidence="3">The sequence shown here is derived from an EMBL/GenBank/DDBJ whole genome shotgun (WGS) entry which is preliminary data.</text>
</comment>
<proteinExistence type="predicted"/>
<reference evidence="3 4" key="1">
    <citation type="submission" date="2019-03" db="EMBL/GenBank/DDBJ databases">
        <title>Genomic Encyclopedia of Type Strains, Phase IV (KMG-IV): sequencing the most valuable type-strain genomes for metagenomic binning, comparative biology and taxonomic classification.</title>
        <authorList>
            <person name="Goeker M."/>
        </authorList>
    </citation>
    <scope>NUCLEOTIDE SEQUENCE [LARGE SCALE GENOMIC DNA]</scope>
    <source>
        <strain evidence="3 4">DSM 21667</strain>
    </source>
</reference>
<dbReference type="InterPro" id="IPR001434">
    <property type="entry name" value="OmcB-like_DUF11"/>
</dbReference>
<gene>
    <name evidence="3" type="ORF">DFR29_1337</name>
</gene>
<dbReference type="EMBL" id="SNZH01000033">
    <property type="protein sequence ID" value="TDR35820.1"/>
    <property type="molecule type" value="Genomic_DNA"/>
</dbReference>
<evidence type="ECO:0000313" key="4">
    <source>
        <dbReference type="Proteomes" id="UP000295293"/>
    </source>
</evidence>